<dbReference type="RefSeq" id="WP_143500971.1">
    <property type="nucleotide sequence ID" value="NZ_SCFV01000003.1"/>
</dbReference>
<dbReference type="EMBL" id="SCFV01000003">
    <property type="protein sequence ID" value="TRO19428.1"/>
    <property type="molecule type" value="Genomic_DNA"/>
</dbReference>
<dbReference type="AlphaFoldDB" id="A0ABD7RYC9"/>
<organism evidence="1 2">
    <name type="scientific">Ectopseudomonas mendocina</name>
    <name type="common">Pseudomonas mendocina</name>
    <dbReference type="NCBI Taxonomy" id="300"/>
    <lineage>
        <taxon>Bacteria</taxon>
        <taxon>Pseudomonadati</taxon>
        <taxon>Pseudomonadota</taxon>
        <taxon>Gammaproteobacteria</taxon>
        <taxon>Pseudomonadales</taxon>
        <taxon>Pseudomonadaceae</taxon>
        <taxon>Ectopseudomonas</taxon>
    </lineage>
</organism>
<evidence type="ECO:0000313" key="1">
    <source>
        <dbReference type="EMBL" id="TRO19428.1"/>
    </source>
</evidence>
<accession>A0ABD7RYC9</accession>
<dbReference type="Proteomes" id="UP000317327">
    <property type="component" value="Unassembled WGS sequence"/>
</dbReference>
<protein>
    <submittedName>
        <fullName evidence="1">Uncharacterized protein</fullName>
    </submittedName>
</protein>
<proteinExistence type="predicted"/>
<gene>
    <name evidence="1" type="ORF">EQ836_07855</name>
</gene>
<reference evidence="1 2" key="1">
    <citation type="submission" date="2019-01" db="EMBL/GenBank/DDBJ databases">
        <title>Whole genome shotgun sequencing of Pseudomonas spp. isolated by its ability to degrade furfural.</title>
        <authorList>
            <person name="Donoso R."/>
            <person name="Farkas C."/>
            <person name="Villegas P."/>
            <person name="Gonzales-Toro F."/>
            <person name="Guajardo-Parra M."/>
            <person name="Araya-Nail M."/>
            <person name="Morgante V."/>
            <person name="Perez-Pantoja D."/>
        </authorList>
    </citation>
    <scope>NUCLEOTIDE SEQUENCE [LARGE SCALE GENOMIC DNA]</scope>
    <source>
        <strain evidence="1 2">VN231</strain>
    </source>
</reference>
<comment type="caution">
    <text evidence="1">The sequence shown here is derived from an EMBL/GenBank/DDBJ whole genome shotgun (WGS) entry which is preliminary data.</text>
</comment>
<name>A0ABD7RYC9_ECTME</name>
<evidence type="ECO:0000313" key="2">
    <source>
        <dbReference type="Proteomes" id="UP000317327"/>
    </source>
</evidence>
<sequence length="118" mass="13698">MRYEIAQLYERGKRRPQKDVKSEKRLTADLQINAWPSSPMGRPSLVAHIFKTTPTLPDPLPPLYDARLESMATLAFVIAGFEFVDGVLYRQEWHCRECEHKYIAPWRACPHSSLDELI</sequence>